<dbReference type="EMBL" id="CATNWA010014020">
    <property type="protein sequence ID" value="CAI9566147.1"/>
    <property type="molecule type" value="Genomic_DNA"/>
</dbReference>
<feature type="domain" description="Galectin" evidence="3">
    <location>
        <begin position="5"/>
        <end position="94"/>
    </location>
</feature>
<dbReference type="Gene3D" id="2.60.120.200">
    <property type="match status" value="1"/>
</dbReference>
<dbReference type="PROSITE" id="PS51304">
    <property type="entry name" value="GALECTIN"/>
    <property type="match status" value="1"/>
</dbReference>
<keyword evidence="5" id="KW-1185">Reference proteome</keyword>
<dbReference type="InterPro" id="IPR001079">
    <property type="entry name" value="Galectin_CRD"/>
</dbReference>
<organism evidence="4 5">
    <name type="scientific">Staurois parvus</name>
    <dbReference type="NCBI Taxonomy" id="386267"/>
    <lineage>
        <taxon>Eukaryota</taxon>
        <taxon>Metazoa</taxon>
        <taxon>Chordata</taxon>
        <taxon>Craniata</taxon>
        <taxon>Vertebrata</taxon>
        <taxon>Euteleostomi</taxon>
        <taxon>Amphibia</taxon>
        <taxon>Batrachia</taxon>
        <taxon>Anura</taxon>
        <taxon>Neobatrachia</taxon>
        <taxon>Ranoidea</taxon>
        <taxon>Ranidae</taxon>
        <taxon>Staurois</taxon>
    </lineage>
</organism>
<name>A0ABN9D4Q6_9NEOB</name>
<evidence type="ECO:0000313" key="4">
    <source>
        <dbReference type="EMBL" id="CAI9566147.1"/>
    </source>
</evidence>
<evidence type="ECO:0000259" key="3">
    <source>
        <dbReference type="PROSITE" id="PS51304"/>
    </source>
</evidence>
<comment type="caution">
    <text evidence="4">The sequence shown here is derived from an EMBL/GenBank/DDBJ whole genome shotgun (WGS) entry which is preliminary data.</text>
</comment>
<gene>
    <name evidence="4" type="ORF">SPARVUS_LOCUS6280035</name>
</gene>
<reference evidence="4" key="1">
    <citation type="submission" date="2023-05" db="EMBL/GenBank/DDBJ databases">
        <authorList>
            <person name="Stuckert A."/>
        </authorList>
    </citation>
    <scope>NUCLEOTIDE SEQUENCE</scope>
</reference>
<sequence length="94" mass="10878">MADNNFFLYTFGLKAGQCVEVDGYILEGCKRFFINLGRDSKNLVVQFNARFDYHGEQYVLVLNSLEDNVWGMEQRDRISPSRRGQTPWFASSLS</sequence>
<keyword evidence="1 2" id="KW-0430">Lectin</keyword>
<accession>A0ABN9D4Q6</accession>
<dbReference type="Pfam" id="PF00337">
    <property type="entry name" value="Gal-bind_lectin"/>
    <property type="match status" value="1"/>
</dbReference>
<dbReference type="InterPro" id="IPR013320">
    <property type="entry name" value="ConA-like_dom_sf"/>
</dbReference>
<evidence type="ECO:0000256" key="2">
    <source>
        <dbReference type="RuleBase" id="RU102079"/>
    </source>
</evidence>
<dbReference type="Proteomes" id="UP001162483">
    <property type="component" value="Unassembled WGS sequence"/>
</dbReference>
<evidence type="ECO:0000256" key="1">
    <source>
        <dbReference type="ARBA" id="ARBA00022734"/>
    </source>
</evidence>
<evidence type="ECO:0000313" key="5">
    <source>
        <dbReference type="Proteomes" id="UP001162483"/>
    </source>
</evidence>
<protein>
    <recommendedName>
        <fullName evidence="2">Galectin</fullName>
    </recommendedName>
</protein>
<dbReference type="SUPFAM" id="SSF49899">
    <property type="entry name" value="Concanavalin A-like lectins/glucanases"/>
    <property type="match status" value="1"/>
</dbReference>
<proteinExistence type="predicted"/>
<dbReference type="CDD" id="cd00070">
    <property type="entry name" value="GLECT"/>
    <property type="match status" value="1"/>
</dbReference>